<proteinExistence type="inferred from homology"/>
<dbReference type="Pfam" id="PF12802">
    <property type="entry name" value="MarR_2"/>
    <property type="match status" value="1"/>
</dbReference>
<dbReference type="Gene3D" id="1.10.10.10">
    <property type="entry name" value="Winged helix-like DNA-binding domain superfamily/Winged helix DNA-binding domain"/>
    <property type="match status" value="1"/>
</dbReference>
<comment type="similarity">
    <text evidence="1">Belongs to the ROK (NagC/XylR) family.</text>
</comment>
<dbReference type="PANTHER" id="PTHR18964:SF173">
    <property type="entry name" value="GLUCOKINASE"/>
    <property type="match status" value="1"/>
</dbReference>
<dbReference type="PANTHER" id="PTHR18964">
    <property type="entry name" value="ROK (REPRESSOR, ORF, KINASE) FAMILY"/>
    <property type="match status" value="1"/>
</dbReference>
<dbReference type="AlphaFoldDB" id="A0A3M2JPP3"/>
<accession>A0A3M2JPP3</accession>
<protein>
    <submittedName>
        <fullName evidence="3">ROK family transcriptional regulator</fullName>
    </submittedName>
</protein>
<feature type="domain" description="HTH marR-type" evidence="2">
    <location>
        <begin position="19"/>
        <end position="62"/>
    </location>
</feature>
<evidence type="ECO:0000313" key="4">
    <source>
        <dbReference type="Proteomes" id="UP000269289"/>
    </source>
</evidence>
<name>A0A3M2JPP3_9CELL</name>
<dbReference type="RefSeq" id="WP_122148824.1">
    <property type="nucleotide sequence ID" value="NZ_RFFI01000031.1"/>
</dbReference>
<evidence type="ECO:0000256" key="1">
    <source>
        <dbReference type="ARBA" id="ARBA00006479"/>
    </source>
</evidence>
<dbReference type="OrthoDB" id="3189808at2"/>
<reference evidence="3 4" key="1">
    <citation type="submission" date="2018-10" db="EMBL/GenBank/DDBJ databases">
        <title>Isolation, diversity and antifungal activity of actinobacteria from wheat.</title>
        <authorList>
            <person name="Han C."/>
        </authorList>
    </citation>
    <scope>NUCLEOTIDE SEQUENCE [LARGE SCALE GENOMIC DNA]</scope>
    <source>
        <strain evidence="3 4">NEAU-YY56</strain>
    </source>
</reference>
<dbReference type="EMBL" id="RFFI01000031">
    <property type="protein sequence ID" value="RMI12695.1"/>
    <property type="molecule type" value="Genomic_DNA"/>
</dbReference>
<dbReference type="InterPro" id="IPR036390">
    <property type="entry name" value="WH_DNA-bd_sf"/>
</dbReference>
<evidence type="ECO:0000259" key="2">
    <source>
        <dbReference type="Pfam" id="PF12802"/>
    </source>
</evidence>
<gene>
    <name evidence="3" type="ORF">EBM89_07495</name>
</gene>
<dbReference type="PROSITE" id="PS00519">
    <property type="entry name" value="HTH_ASNC_1"/>
    <property type="match status" value="1"/>
</dbReference>
<dbReference type="InterPro" id="IPR036388">
    <property type="entry name" value="WH-like_DNA-bd_sf"/>
</dbReference>
<dbReference type="InterPro" id="IPR019885">
    <property type="entry name" value="Tscrpt_reg_HTH_AsnC-type_CS"/>
</dbReference>
<dbReference type="SUPFAM" id="SSF53067">
    <property type="entry name" value="Actin-like ATPase domain"/>
    <property type="match status" value="1"/>
</dbReference>
<dbReference type="Pfam" id="PF00480">
    <property type="entry name" value="ROK"/>
    <property type="match status" value="1"/>
</dbReference>
<sequence length="403" mass="41044">MSEPLGLEPLPLPPLPTPGALFHLVRSGLAASRADLARLTGLSASTVAGRVEDLVAAGLLEESGQGESRGGRRPRRLRVRSGDRVLVGVDLGERHASYAVLDRQGAVVADGLDAVSLADGPEAVVRAVVARSRELVAGVGDGSLVLGGIAMGLPGPVDSRTGRLVSPSRMPGWNGVAVRGLLEERSGLPARVENDANAMALGEFAHRGGQVRELVYVKAGTGIGCGVVLDGRLYRGFRGVAGDISHTAVAGAPPVPCSCGRAGCLDVVASGSAVLDALRADGVHVADMPGLLAIASDAHPRATRLLREAGTRTGEVLAAIVNVLNPQALVLGGALSRSEAFVAGVRQAIYAQCLPMATDLLDLSVSEAGWLAGATGVGRSLLDDLLHPALVDAALRDGVPVSI</sequence>
<comment type="caution">
    <text evidence="3">The sequence shown here is derived from an EMBL/GenBank/DDBJ whole genome shotgun (WGS) entry which is preliminary data.</text>
</comment>
<dbReference type="Proteomes" id="UP000269289">
    <property type="component" value="Unassembled WGS sequence"/>
</dbReference>
<dbReference type="Gene3D" id="3.30.420.40">
    <property type="match status" value="2"/>
</dbReference>
<dbReference type="SUPFAM" id="SSF46785">
    <property type="entry name" value="Winged helix' DNA-binding domain"/>
    <property type="match status" value="1"/>
</dbReference>
<dbReference type="InterPro" id="IPR000600">
    <property type="entry name" value="ROK"/>
</dbReference>
<keyword evidence="4" id="KW-1185">Reference proteome</keyword>
<dbReference type="InterPro" id="IPR000835">
    <property type="entry name" value="HTH_MarR-typ"/>
</dbReference>
<organism evidence="3 4">
    <name type="scientific">Cellulomonas triticagri</name>
    <dbReference type="NCBI Taxonomy" id="2483352"/>
    <lineage>
        <taxon>Bacteria</taxon>
        <taxon>Bacillati</taxon>
        <taxon>Actinomycetota</taxon>
        <taxon>Actinomycetes</taxon>
        <taxon>Micrococcales</taxon>
        <taxon>Cellulomonadaceae</taxon>
        <taxon>Cellulomonas</taxon>
    </lineage>
</organism>
<evidence type="ECO:0000313" key="3">
    <source>
        <dbReference type="EMBL" id="RMI12695.1"/>
    </source>
</evidence>
<dbReference type="InterPro" id="IPR043129">
    <property type="entry name" value="ATPase_NBD"/>
</dbReference>